<reference evidence="1 2" key="1">
    <citation type="submission" date="2022-05" db="EMBL/GenBank/DDBJ databases">
        <title>Sporolactobacillus sp nov CPB3-1, isolated from tree bark (Mangifera indica L.).</title>
        <authorList>
            <person name="Phuengjayaem S."/>
            <person name="Tanasupawat S."/>
        </authorList>
    </citation>
    <scope>NUCLEOTIDE SEQUENCE [LARGE SCALE GENOMIC DNA]</scope>
    <source>
        <strain evidence="1 2">CPB3-1</strain>
    </source>
</reference>
<comment type="caution">
    <text evidence="1">The sequence shown here is derived from an EMBL/GenBank/DDBJ whole genome shotgun (WGS) entry which is preliminary data.</text>
</comment>
<protein>
    <submittedName>
        <fullName evidence="1">DUF5383 family protein</fullName>
    </submittedName>
</protein>
<dbReference type="EMBL" id="JAMAST010000003">
    <property type="protein sequence ID" value="MCL1631240.1"/>
    <property type="molecule type" value="Genomic_DNA"/>
</dbReference>
<accession>A0ABT0MA77</accession>
<evidence type="ECO:0000313" key="1">
    <source>
        <dbReference type="EMBL" id="MCL1631240.1"/>
    </source>
</evidence>
<keyword evidence="2" id="KW-1185">Reference proteome</keyword>
<organism evidence="1 2">
    <name type="scientific">Sporolactobacillus mangiferae</name>
    <dbReference type="NCBI Taxonomy" id="2940498"/>
    <lineage>
        <taxon>Bacteria</taxon>
        <taxon>Bacillati</taxon>
        <taxon>Bacillota</taxon>
        <taxon>Bacilli</taxon>
        <taxon>Bacillales</taxon>
        <taxon>Sporolactobacillaceae</taxon>
        <taxon>Sporolactobacillus</taxon>
    </lineage>
</organism>
<name>A0ABT0MA77_9BACL</name>
<evidence type="ECO:0000313" key="2">
    <source>
        <dbReference type="Proteomes" id="UP001203004"/>
    </source>
</evidence>
<dbReference type="Pfam" id="PF10661">
    <property type="entry name" value="EssA"/>
    <property type="match status" value="1"/>
</dbReference>
<dbReference type="Proteomes" id="UP001203004">
    <property type="component" value="Unassembled WGS sequence"/>
</dbReference>
<gene>
    <name evidence="1" type="ORF">M3N64_04665</name>
</gene>
<dbReference type="InterPro" id="IPR034026">
    <property type="entry name" value="EssA"/>
</dbReference>
<sequence length="107" mass="12252">MRRKTCNRLILSSLVLTAFLFISGYGESRSGVGVRPNHFKKQNTTINTDEINTDVNGAYHKIPQEVRRITFVRSHQDEKVMKSLFLASATPDKVNVKKETERLGLFR</sequence>
<dbReference type="RefSeq" id="WP_249098820.1">
    <property type="nucleotide sequence ID" value="NZ_JAMAST010000003.1"/>
</dbReference>
<proteinExistence type="predicted"/>